<dbReference type="SUPFAM" id="SSF46785">
    <property type="entry name" value="Winged helix' DNA-binding domain"/>
    <property type="match status" value="1"/>
</dbReference>
<dbReference type="Proteomes" id="UP000316921">
    <property type="component" value="Chromosome"/>
</dbReference>
<evidence type="ECO:0000256" key="1">
    <source>
        <dbReference type="SAM" id="MobiDB-lite"/>
    </source>
</evidence>
<reference evidence="3 4" key="1">
    <citation type="submission" date="2019-02" db="EMBL/GenBank/DDBJ databases">
        <title>Deep-cultivation of Planctomycetes and their phenomic and genomic characterization uncovers novel biology.</title>
        <authorList>
            <person name="Wiegand S."/>
            <person name="Jogler M."/>
            <person name="Boedeker C."/>
            <person name="Pinto D."/>
            <person name="Vollmers J."/>
            <person name="Rivas-Marin E."/>
            <person name="Kohn T."/>
            <person name="Peeters S.H."/>
            <person name="Heuer A."/>
            <person name="Rast P."/>
            <person name="Oberbeckmann S."/>
            <person name="Bunk B."/>
            <person name="Jeske O."/>
            <person name="Meyerdierks A."/>
            <person name="Storesund J.E."/>
            <person name="Kallscheuer N."/>
            <person name="Luecker S."/>
            <person name="Lage O.M."/>
            <person name="Pohl T."/>
            <person name="Merkel B.J."/>
            <person name="Hornburger P."/>
            <person name="Mueller R.-W."/>
            <person name="Bruemmer F."/>
            <person name="Labrenz M."/>
            <person name="Spormann A.M."/>
            <person name="Op den Camp H."/>
            <person name="Overmann J."/>
            <person name="Amann R."/>
            <person name="Jetten M.S.M."/>
            <person name="Mascher T."/>
            <person name="Medema M.H."/>
            <person name="Devos D.P."/>
            <person name="Kaster A.-K."/>
            <person name="Ovreas L."/>
            <person name="Rohde M."/>
            <person name="Galperin M.Y."/>
            <person name="Jogler C."/>
        </authorList>
    </citation>
    <scope>NUCLEOTIDE SEQUENCE [LARGE SCALE GENOMIC DNA]</scope>
    <source>
        <strain evidence="3 4">Pla133</strain>
    </source>
</reference>
<gene>
    <name evidence="3" type="ORF">Pla133_18040</name>
</gene>
<dbReference type="Pfam" id="PF12802">
    <property type="entry name" value="MarR_2"/>
    <property type="match status" value="1"/>
</dbReference>
<keyword evidence="4" id="KW-1185">Reference proteome</keyword>
<feature type="compositionally biased region" description="Acidic residues" evidence="1">
    <location>
        <begin position="234"/>
        <end position="244"/>
    </location>
</feature>
<accession>A0A518BIC6</accession>
<dbReference type="InterPro" id="IPR036390">
    <property type="entry name" value="WH_DNA-bd_sf"/>
</dbReference>
<organism evidence="3 4">
    <name type="scientific">Engelhardtia mirabilis</name>
    <dbReference type="NCBI Taxonomy" id="2528011"/>
    <lineage>
        <taxon>Bacteria</taxon>
        <taxon>Pseudomonadati</taxon>
        <taxon>Planctomycetota</taxon>
        <taxon>Planctomycetia</taxon>
        <taxon>Planctomycetia incertae sedis</taxon>
        <taxon>Engelhardtia</taxon>
    </lineage>
</organism>
<sequence>MSSTLHPPSTATGGGLTPLDPELAAELPAFEQFFKTFGFKRVHGRVWGLLVLSEQHLSAKDICEQIEISQGAASTTLGELVEWGAVTRTFDSHRRCHLHSPVGNALSIAATILRRREAVAFQQFRLTADRSLKFVQKRYGERDPRVLTLRSIISACEIAEALMTLLVGAVANALGDSQSILSRAIHAALKVGFGGKGKDATTDDLVALATPALAAIRAEEEARQQAESTLEGPSGDDEPQEARS</sequence>
<dbReference type="KEGG" id="pbap:Pla133_18040"/>
<evidence type="ECO:0000313" key="3">
    <source>
        <dbReference type="EMBL" id="QDU66728.1"/>
    </source>
</evidence>
<dbReference type="InterPro" id="IPR036388">
    <property type="entry name" value="WH-like_DNA-bd_sf"/>
</dbReference>
<dbReference type="Gene3D" id="1.10.10.10">
    <property type="entry name" value="Winged helix-like DNA-binding domain superfamily/Winged helix DNA-binding domain"/>
    <property type="match status" value="1"/>
</dbReference>
<proteinExistence type="predicted"/>
<dbReference type="GO" id="GO:0003700">
    <property type="term" value="F:DNA-binding transcription factor activity"/>
    <property type="evidence" value="ECO:0007669"/>
    <property type="project" value="InterPro"/>
</dbReference>
<dbReference type="EMBL" id="CP036287">
    <property type="protein sequence ID" value="QDU66728.1"/>
    <property type="molecule type" value="Genomic_DNA"/>
</dbReference>
<protein>
    <recommendedName>
        <fullName evidence="2">HTH marR-type domain-containing protein</fullName>
    </recommendedName>
</protein>
<dbReference type="InterPro" id="IPR000835">
    <property type="entry name" value="HTH_MarR-typ"/>
</dbReference>
<dbReference type="AlphaFoldDB" id="A0A518BIC6"/>
<name>A0A518BIC6_9BACT</name>
<evidence type="ECO:0000259" key="2">
    <source>
        <dbReference type="Pfam" id="PF12802"/>
    </source>
</evidence>
<feature type="region of interest" description="Disordered" evidence="1">
    <location>
        <begin position="218"/>
        <end position="244"/>
    </location>
</feature>
<dbReference type="RefSeq" id="WP_145064540.1">
    <property type="nucleotide sequence ID" value="NZ_CP036287.1"/>
</dbReference>
<evidence type="ECO:0000313" key="4">
    <source>
        <dbReference type="Proteomes" id="UP000316921"/>
    </source>
</evidence>
<feature type="domain" description="HTH marR-type" evidence="2">
    <location>
        <begin position="49"/>
        <end position="93"/>
    </location>
</feature>